<evidence type="ECO:0000256" key="1">
    <source>
        <dbReference type="SAM" id="SignalP"/>
    </source>
</evidence>
<evidence type="ECO:0000313" key="3">
    <source>
        <dbReference type="EMBL" id="SDW37517.1"/>
    </source>
</evidence>
<keyword evidence="1" id="KW-0732">Signal</keyword>
<evidence type="ECO:0000313" key="4">
    <source>
        <dbReference type="Proteomes" id="UP000199441"/>
    </source>
</evidence>
<dbReference type="Gene3D" id="2.120.10.30">
    <property type="entry name" value="TolB, C-terminal domain"/>
    <property type="match status" value="1"/>
</dbReference>
<accession>A0A1H2T158</accession>
<feature type="chain" id="PRO_5011478987" evidence="1">
    <location>
        <begin position="21"/>
        <end position="363"/>
    </location>
</feature>
<keyword evidence="4" id="KW-1185">Reference proteome</keyword>
<name>A0A1H2T158_9RHOB</name>
<dbReference type="AlphaFoldDB" id="A0A1H2T158"/>
<dbReference type="InterPro" id="IPR012938">
    <property type="entry name" value="Glc/Sorbosone_DH"/>
</dbReference>
<evidence type="ECO:0000259" key="2">
    <source>
        <dbReference type="Pfam" id="PF07995"/>
    </source>
</evidence>
<dbReference type="PANTHER" id="PTHR19328:SF75">
    <property type="entry name" value="ALDOSE SUGAR DEHYDROGENASE YLII"/>
    <property type="match status" value="1"/>
</dbReference>
<feature type="domain" description="Glucose/Sorbosone dehydrogenase" evidence="2">
    <location>
        <begin position="37"/>
        <end position="357"/>
    </location>
</feature>
<dbReference type="InterPro" id="IPR011042">
    <property type="entry name" value="6-blade_b-propeller_TolB-like"/>
</dbReference>
<gene>
    <name evidence="3" type="ORF">SAMN04488001_1022</name>
</gene>
<dbReference type="SUPFAM" id="SSF50952">
    <property type="entry name" value="Soluble quinoprotein glucose dehydrogenase"/>
    <property type="match status" value="1"/>
</dbReference>
<dbReference type="InterPro" id="IPR011041">
    <property type="entry name" value="Quinoprot_gluc/sorb_DH_b-prop"/>
</dbReference>
<dbReference type="Proteomes" id="UP000199441">
    <property type="component" value="Unassembled WGS sequence"/>
</dbReference>
<proteinExistence type="predicted"/>
<sequence>MTTTKSLLATAFMLASPATAMTSSAGDIAVRLIADGFDEPWAVEPLPDGGILVSERGGTLTHLRPDGTRTTVSGVPEVEDRGQGGLLDIMIPRDFETSREVYLSYANRKDDSYGTALGRGKLTTEGSELTGFKRIFQQARGSDNAKHFGSRIVEARDGTIFLTIGERGERDTAQDLQNHNGTVVRLRRSGVVPPDNPFIGMPGAEPEIFSYGHRNPQGAALDLNGNLFVVEHGAQGGDEVNAVVAGANYGWPVISYGRHYSGFKIGEGTAKEGMEQPVHYWDPSIAPSGMMIYSGKLWPEWAGDIFVGSLKSDFLSRLDGETFAEERLQSDETGRVRDVVEAPNGEIWFLSVYDGALYALTPR</sequence>
<reference evidence="4" key="1">
    <citation type="submission" date="2016-10" db="EMBL/GenBank/DDBJ databases">
        <authorList>
            <person name="Varghese N."/>
            <person name="Submissions S."/>
        </authorList>
    </citation>
    <scope>NUCLEOTIDE SEQUENCE [LARGE SCALE GENOMIC DNA]</scope>
    <source>
        <strain evidence="4">DSM 26922</strain>
    </source>
</reference>
<dbReference type="PANTHER" id="PTHR19328">
    <property type="entry name" value="HEDGEHOG-INTERACTING PROTEIN"/>
    <property type="match status" value="1"/>
</dbReference>
<dbReference type="RefSeq" id="WP_089945236.1">
    <property type="nucleotide sequence ID" value="NZ_FNOI01000001.1"/>
</dbReference>
<dbReference type="EMBL" id="FNOI01000001">
    <property type="protein sequence ID" value="SDW37517.1"/>
    <property type="molecule type" value="Genomic_DNA"/>
</dbReference>
<feature type="signal peptide" evidence="1">
    <location>
        <begin position="1"/>
        <end position="20"/>
    </location>
</feature>
<dbReference type="OrthoDB" id="9770043at2"/>
<organism evidence="3 4">
    <name type="scientific">Litoreibacter albidus</name>
    <dbReference type="NCBI Taxonomy" id="670155"/>
    <lineage>
        <taxon>Bacteria</taxon>
        <taxon>Pseudomonadati</taxon>
        <taxon>Pseudomonadota</taxon>
        <taxon>Alphaproteobacteria</taxon>
        <taxon>Rhodobacterales</taxon>
        <taxon>Roseobacteraceae</taxon>
        <taxon>Litoreibacter</taxon>
    </lineage>
</organism>
<dbReference type="Pfam" id="PF07995">
    <property type="entry name" value="GSDH"/>
    <property type="match status" value="1"/>
</dbReference>
<dbReference type="STRING" id="670155.SAMN04488001_1022"/>
<protein>
    <submittedName>
        <fullName evidence="3">Glucose/arabinose dehydrogenase, beta-propeller fold</fullName>
    </submittedName>
</protein>